<accession>A0A1E3VPK2</accession>
<reference evidence="3 4" key="1">
    <citation type="journal article" date="2016" name="Environ. Microbiol.">
        <title>New Methyloceanibacter diversity from North Sea sediments includes methanotroph containing solely the soluble methane monooxygenase.</title>
        <authorList>
            <person name="Vekeman B."/>
            <person name="Kerckhof F.M."/>
            <person name="Cremers G."/>
            <person name="de Vos P."/>
            <person name="Vandamme P."/>
            <person name="Boon N."/>
            <person name="Op den Camp H.J."/>
            <person name="Heylen K."/>
        </authorList>
    </citation>
    <scope>NUCLEOTIDE SEQUENCE [LARGE SCALE GENOMIC DNA]</scope>
    <source>
        <strain evidence="3 4">R-67177</strain>
    </source>
</reference>
<dbReference type="EMBL" id="LPWD01000465">
    <property type="protein sequence ID" value="ODR94866.1"/>
    <property type="molecule type" value="Genomic_DNA"/>
</dbReference>
<evidence type="ECO:0008006" key="5">
    <source>
        <dbReference type="Google" id="ProtNLM"/>
    </source>
</evidence>
<evidence type="ECO:0000313" key="3">
    <source>
        <dbReference type="EMBL" id="ODR94866.1"/>
    </source>
</evidence>
<keyword evidence="4" id="KW-1185">Reference proteome</keyword>
<dbReference type="AlphaFoldDB" id="A0A1E3VPK2"/>
<proteinExistence type="predicted"/>
<sequence length="93" mass="10038">MRKVAKTVTASVFMLSLLGSAAVLAQGPDEQTDASQSGMHGMGMKNDMTEMMGMMKEMKQMMTQCNKMMEGMMNKEKSGNNGGESETQSEKAG</sequence>
<dbReference type="Proteomes" id="UP000095042">
    <property type="component" value="Unassembled WGS sequence"/>
</dbReference>
<keyword evidence="2" id="KW-0732">Signal</keyword>
<feature type="region of interest" description="Disordered" evidence="1">
    <location>
        <begin position="27"/>
        <end position="46"/>
    </location>
</feature>
<evidence type="ECO:0000256" key="1">
    <source>
        <dbReference type="SAM" id="MobiDB-lite"/>
    </source>
</evidence>
<feature type="chain" id="PRO_5009138441" description="Pentapeptide MXKDX repeat protein" evidence="2">
    <location>
        <begin position="26"/>
        <end position="93"/>
    </location>
</feature>
<evidence type="ECO:0000256" key="2">
    <source>
        <dbReference type="SAM" id="SignalP"/>
    </source>
</evidence>
<feature type="signal peptide" evidence="2">
    <location>
        <begin position="1"/>
        <end position="25"/>
    </location>
</feature>
<name>A0A1E3VPK2_9HYPH</name>
<gene>
    <name evidence="3" type="ORF">AUC71_05030</name>
</gene>
<feature type="region of interest" description="Disordered" evidence="1">
    <location>
        <begin position="72"/>
        <end position="93"/>
    </location>
</feature>
<dbReference type="RefSeq" id="WP_069625180.1">
    <property type="nucleotide sequence ID" value="NZ_LPWD01000465.1"/>
</dbReference>
<protein>
    <recommendedName>
        <fullName evidence="5">Pentapeptide MXKDX repeat protein</fullName>
    </recommendedName>
</protein>
<organism evidence="3 4">
    <name type="scientific">Methyloceanibacter marginalis</name>
    <dbReference type="NCBI Taxonomy" id="1774971"/>
    <lineage>
        <taxon>Bacteria</taxon>
        <taxon>Pseudomonadati</taxon>
        <taxon>Pseudomonadota</taxon>
        <taxon>Alphaproteobacteria</taxon>
        <taxon>Hyphomicrobiales</taxon>
        <taxon>Hyphomicrobiaceae</taxon>
        <taxon>Methyloceanibacter</taxon>
    </lineage>
</organism>
<evidence type="ECO:0000313" key="4">
    <source>
        <dbReference type="Proteomes" id="UP000095042"/>
    </source>
</evidence>
<comment type="caution">
    <text evidence="3">The sequence shown here is derived from an EMBL/GenBank/DDBJ whole genome shotgun (WGS) entry which is preliminary data.</text>
</comment>